<feature type="compositionally biased region" description="Low complexity" evidence="1">
    <location>
        <begin position="199"/>
        <end position="214"/>
    </location>
</feature>
<feature type="compositionally biased region" description="Polar residues" evidence="1">
    <location>
        <begin position="347"/>
        <end position="360"/>
    </location>
</feature>
<feature type="compositionally biased region" description="Low complexity" evidence="1">
    <location>
        <begin position="379"/>
        <end position="408"/>
    </location>
</feature>
<feature type="compositionally biased region" description="Low complexity" evidence="1">
    <location>
        <begin position="225"/>
        <end position="243"/>
    </location>
</feature>
<feature type="region of interest" description="Disordered" evidence="1">
    <location>
        <begin position="345"/>
        <end position="419"/>
    </location>
</feature>
<feature type="region of interest" description="Disordered" evidence="1">
    <location>
        <begin position="183"/>
        <end position="329"/>
    </location>
</feature>
<name>A0A4Q9QEG6_9APHY</name>
<gene>
    <name evidence="2" type="ORF">BD310DRAFT_802747</name>
</gene>
<protein>
    <submittedName>
        <fullName evidence="2">Uncharacterized protein</fullName>
    </submittedName>
</protein>
<dbReference type="EMBL" id="ML145084">
    <property type="protein sequence ID" value="TBU66125.1"/>
    <property type="molecule type" value="Genomic_DNA"/>
</dbReference>
<dbReference type="AlphaFoldDB" id="A0A4Q9QEG6"/>
<dbReference type="Proteomes" id="UP000292082">
    <property type="component" value="Unassembled WGS sequence"/>
</dbReference>
<evidence type="ECO:0000313" key="2">
    <source>
        <dbReference type="EMBL" id="TBU66125.1"/>
    </source>
</evidence>
<evidence type="ECO:0000313" key="3">
    <source>
        <dbReference type="Proteomes" id="UP000292082"/>
    </source>
</evidence>
<accession>A0A4Q9QEG6</accession>
<feature type="compositionally biased region" description="Polar residues" evidence="1">
    <location>
        <begin position="277"/>
        <end position="308"/>
    </location>
</feature>
<keyword evidence="3" id="KW-1185">Reference proteome</keyword>
<organism evidence="2 3">
    <name type="scientific">Dichomitus squalens</name>
    <dbReference type="NCBI Taxonomy" id="114155"/>
    <lineage>
        <taxon>Eukaryota</taxon>
        <taxon>Fungi</taxon>
        <taxon>Dikarya</taxon>
        <taxon>Basidiomycota</taxon>
        <taxon>Agaricomycotina</taxon>
        <taxon>Agaricomycetes</taxon>
        <taxon>Polyporales</taxon>
        <taxon>Polyporaceae</taxon>
        <taxon>Dichomitus</taxon>
    </lineage>
</organism>
<proteinExistence type="predicted"/>
<evidence type="ECO:0000256" key="1">
    <source>
        <dbReference type="SAM" id="MobiDB-lite"/>
    </source>
</evidence>
<sequence>MAPTLSFPASDTKLTSVLNSVPPPSQEFAMQQVPDVFVHPPEEEHEHNPPWCYFDATQAAKESLDMEALDVALSFCQQTDNRAPAFRRAFSNESQETVVMPRRSMKNLKLRATDLEMEMELEPDGLADIRSRGIRRYDDIDVVEVVKFRRDEGGADVGQERSVKTKKTGTFRARATQALRSIKNVGKGNRDRRATVSAPQRSSQDQQPPRSQDQNRNDVQAATLQSPRSTQEPSSSRPTSPSLSRRKSLNIAQLFTSFKDKENQTSRPTSPADEMMSPTSLTLVDSDSPSSARPLSPAESTFSRTRTPSPFLEDFLPSEGAQAPKVEKRRSFVRRLSVLELQKLFGSGNSNPTSAPSQSAAPKESDDVFTSSRSHPESIDSVAILSASSSRTSTASSGAMSSRPSSSSQVTQQTTVEADSDLEMRLDSLHFDSLHFDPEEVMSLL</sequence>
<reference evidence="2 3" key="1">
    <citation type="submission" date="2019-01" db="EMBL/GenBank/DDBJ databases">
        <title>Draft genome sequences of three monokaryotic isolates of the white-rot basidiomycete fungus Dichomitus squalens.</title>
        <authorList>
            <consortium name="DOE Joint Genome Institute"/>
            <person name="Lopez S.C."/>
            <person name="Andreopoulos B."/>
            <person name="Pangilinan J."/>
            <person name="Lipzen A."/>
            <person name="Riley R."/>
            <person name="Ahrendt S."/>
            <person name="Ng V."/>
            <person name="Barry K."/>
            <person name="Daum C."/>
            <person name="Grigoriev I.V."/>
            <person name="Hilden K.S."/>
            <person name="Makela M.R."/>
            <person name="de Vries R.P."/>
        </authorList>
    </citation>
    <scope>NUCLEOTIDE SEQUENCE [LARGE SCALE GENOMIC DNA]</scope>
    <source>
        <strain evidence="2 3">CBS 464.89</strain>
    </source>
</reference>